<sequence>MQKCYCGQSSRNSSSGILRSTLTNRQQQQQRRGSSSTLTSSQQSARSTQFIKLPKSTKRGSAVDLGLGHSQSQLGNNFCRRSSTATTVSHCSSCCSSCSTAQQQKQRQQQQQQSRVKVLRWGSERMGLEGSDSGNGCEHTDNRRLYEQRACAAMSSEGQRLSHGQGQGKGLAGASTMLAAELGRDELQRLLALQQFRLLNATECFSVERQDELRLQGAYDRIGTRTNDTELQSNKWLKNKANESRLQSTKSNTKTTPYALRQKMLQLRLQEEQKLYRDGVSHCAPLDKSCALRFNCK</sequence>
<evidence type="ECO:0000256" key="1">
    <source>
        <dbReference type="SAM" id="MobiDB-lite"/>
    </source>
</evidence>
<feature type="region of interest" description="Disordered" evidence="1">
    <location>
        <begin position="1"/>
        <end position="64"/>
    </location>
</feature>
<accession>A0A6J2TMS9</accession>
<evidence type="ECO:0000313" key="2">
    <source>
        <dbReference type="Proteomes" id="UP000504634"/>
    </source>
</evidence>
<protein>
    <submittedName>
        <fullName evidence="3">Uncharacterized protein LOC115625404</fullName>
    </submittedName>
</protein>
<dbReference type="GeneID" id="115625404"/>
<keyword evidence="2" id="KW-1185">Reference proteome</keyword>
<name>A0A6J2TMS9_DROLE</name>
<evidence type="ECO:0000313" key="3">
    <source>
        <dbReference type="RefSeq" id="XP_030376302.1"/>
    </source>
</evidence>
<dbReference type="Proteomes" id="UP000504634">
    <property type="component" value="Unplaced"/>
</dbReference>
<feature type="compositionally biased region" description="Low complexity" evidence="1">
    <location>
        <begin position="9"/>
        <end position="49"/>
    </location>
</feature>
<gene>
    <name evidence="3" type="primary">LOC115625404</name>
</gene>
<reference evidence="3" key="1">
    <citation type="submission" date="2025-08" db="UniProtKB">
        <authorList>
            <consortium name="RefSeq"/>
        </authorList>
    </citation>
    <scope>IDENTIFICATION</scope>
    <source>
        <strain evidence="3">11010-0011.00</strain>
        <tissue evidence="3">Whole body</tissue>
    </source>
</reference>
<proteinExistence type="predicted"/>
<organism evidence="2 3">
    <name type="scientific">Drosophila lebanonensis</name>
    <name type="common">Fruit fly</name>
    <name type="synonym">Scaptodrosophila lebanonensis</name>
    <dbReference type="NCBI Taxonomy" id="7225"/>
    <lineage>
        <taxon>Eukaryota</taxon>
        <taxon>Metazoa</taxon>
        <taxon>Ecdysozoa</taxon>
        <taxon>Arthropoda</taxon>
        <taxon>Hexapoda</taxon>
        <taxon>Insecta</taxon>
        <taxon>Pterygota</taxon>
        <taxon>Neoptera</taxon>
        <taxon>Endopterygota</taxon>
        <taxon>Diptera</taxon>
        <taxon>Brachycera</taxon>
        <taxon>Muscomorpha</taxon>
        <taxon>Ephydroidea</taxon>
        <taxon>Drosophilidae</taxon>
        <taxon>Scaptodrosophila</taxon>
    </lineage>
</organism>
<dbReference type="OrthoDB" id="8018049at2759"/>
<dbReference type="RefSeq" id="XP_030376302.1">
    <property type="nucleotide sequence ID" value="XM_030520442.1"/>
</dbReference>
<dbReference type="AlphaFoldDB" id="A0A6J2TMS9"/>